<reference evidence="2 3" key="1">
    <citation type="submission" date="2023-11" db="EMBL/GenBank/DDBJ databases">
        <authorList>
            <person name="Hedman E."/>
            <person name="Englund M."/>
            <person name="Stromberg M."/>
            <person name="Nyberg Akerstrom W."/>
            <person name="Nylinder S."/>
            <person name="Jareborg N."/>
            <person name="Kallberg Y."/>
            <person name="Kronander E."/>
        </authorList>
    </citation>
    <scope>NUCLEOTIDE SEQUENCE [LARGE SCALE GENOMIC DNA]</scope>
</reference>
<proteinExistence type="predicted"/>
<dbReference type="Pfam" id="PF14214">
    <property type="entry name" value="Helitron_like_N"/>
    <property type="match status" value="1"/>
</dbReference>
<name>A0AAV1L6R8_9NEOP</name>
<keyword evidence="3" id="KW-1185">Reference proteome</keyword>
<dbReference type="InterPro" id="IPR025476">
    <property type="entry name" value="Helitron_helicase-like"/>
</dbReference>
<evidence type="ECO:0000313" key="2">
    <source>
        <dbReference type="EMBL" id="CAK1590082.1"/>
    </source>
</evidence>
<sequence>MMIGQKPTDDHDIIARVFRIKVQKLVALLTKGHAFGESQCFMYSMEWQKRALPHVHLLQELKEKLRPDQIDDVISAELSDPEVD</sequence>
<evidence type="ECO:0000259" key="1">
    <source>
        <dbReference type="Pfam" id="PF14214"/>
    </source>
</evidence>
<accession>A0AAV1L6R8</accession>
<evidence type="ECO:0000313" key="3">
    <source>
        <dbReference type="Proteomes" id="UP001314205"/>
    </source>
</evidence>
<dbReference type="AlphaFoldDB" id="A0AAV1L6R8"/>
<dbReference type="Proteomes" id="UP001314205">
    <property type="component" value="Unassembled WGS sequence"/>
</dbReference>
<feature type="domain" description="Helitron helicase-like" evidence="1">
    <location>
        <begin position="5"/>
        <end position="58"/>
    </location>
</feature>
<organism evidence="2 3">
    <name type="scientific">Parnassius mnemosyne</name>
    <name type="common">clouded apollo</name>
    <dbReference type="NCBI Taxonomy" id="213953"/>
    <lineage>
        <taxon>Eukaryota</taxon>
        <taxon>Metazoa</taxon>
        <taxon>Ecdysozoa</taxon>
        <taxon>Arthropoda</taxon>
        <taxon>Hexapoda</taxon>
        <taxon>Insecta</taxon>
        <taxon>Pterygota</taxon>
        <taxon>Neoptera</taxon>
        <taxon>Endopterygota</taxon>
        <taxon>Lepidoptera</taxon>
        <taxon>Glossata</taxon>
        <taxon>Ditrysia</taxon>
        <taxon>Papilionoidea</taxon>
        <taxon>Papilionidae</taxon>
        <taxon>Parnassiinae</taxon>
        <taxon>Parnassini</taxon>
        <taxon>Parnassius</taxon>
        <taxon>Driopa</taxon>
    </lineage>
</organism>
<comment type="caution">
    <text evidence="2">The sequence shown here is derived from an EMBL/GenBank/DDBJ whole genome shotgun (WGS) entry which is preliminary data.</text>
</comment>
<dbReference type="EMBL" id="CAVLGL010000085">
    <property type="protein sequence ID" value="CAK1590082.1"/>
    <property type="molecule type" value="Genomic_DNA"/>
</dbReference>
<protein>
    <recommendedName>
        <fullName evidence="1">Helitron helicase-like domain-containing protein</fullName>
    </recommendedName>
</protein>
<gene>
    <name evidence="2" type="ORF">PARMNEM_LOCUS10497</name>
</gene>